<keyword evidence="3" id="KW-1185">Reference proteome</keyword>
<evidence type="ECO:0000313" key="3">
    <source>
        <dbReference type="Proteomes" id="UP000321039"/>
    </source>
</evidence>
<dbReference type="RefSeq" id="WP_148068328.1">
    <property type="nucleotide sequence ID" value="NZ_VRZA01000003.1"/>
</dbReference>
<dbReference type="Proteomes" id="UP000321039">
    <property type="component" value="Unassembled WGS sequence"/>
</dbReference>
<sequence>MRALSLLVMGITLALGAGCARDDPEAGLEEAIKRPLEKAESVEQTLKDSAESRLQELDGEN</sequence>
<gene>
    <name evidence="2" type="ORF">FV139_10205</name>
</gene>
<protein>
    <submittedName>
        <fullName evidence="2">Uncharacterized protein</fullName>
    </submittedName>
</protein>
<comment type="caution">
    <text evidence="2">The sequence shown here is derived from an EMBL/GenBank/DDBJ whole genome shotgun (WGS) entry which is preliminary data.</text>
</comment>
<proteinExistence type="predicted"/>
<dbReference type="PROSITE" id="PS51257">
    <property type="entry name" value="PROKAR_LIPOPROTEIN"/>
    <property type="match status" value="1"/>
</dbReference>
<reference evidence="2 3" key="1">
    <citation type="submission" date="2019-08" db="EMBL/GenBank/DDBJ databases">
        <title>Parahaliea maris sp. nov., isolated from the surface seawater.</title>
        <authorList>
            <person name="Liu Y."/>
        </authorList>
    </citation>
    <scope>NUCLEOTIDE SEQUENCE [LARGE SCALE GENOMIC DNA]</scope>
    <source>
        <strain evidence="2 3">HSLHS9</strain>
    </source>
</reference>
<dbReference type="EMBL" id="VRZA01000003">
    <property type="protein sequence ID" value="TXS93986.1"/>
    <property type="molecule type" value="Genomic_DNA"/>
</dbReference>
<name>A0A5C8ZZQ7_9GAMM</name>
<accession>A0A5C8ZZQ7</accession>
<evidence type="ECO:0000313" key="2">
    <source>
        <dbReference type="EMBL" id="TXS93986.1"/>
    </source>
</evidence>
<organism evidence="2 3">
    <name type="scientific">Parahaliea maris</name>
    <dbReference type="NCBI Taxonomy" id="2716870"/>
    <lineage>
        <taxon>Bacteria</taxon>
        <taxon>Pseudomonadati</taxon>
        <taxon>Pseudomonadota</taxon>
        <taxon>Gammaproteobacteria</taxon>
        <taxon>Cellvibrionales</taxon>
        <taxon>Halieaceae</taxon>
        <taxon>Parahaliea</taxon>
    </lineage>
</organism>
<dbReference type="AlphaFoldDB" id="A0A5C8ZZQ7"/>
<evidence type="ECO:0000256" key="1">
    <source>
        <dbReference type="SAM" id="MobiDB-lite"/>
    </source>
</evidence>
<feature type="region of interest" description="Disordered" evidence="1">
    <location>
        <begin position="38"/>
        <end position="61"/>
    </location>
</feature>